<reference evidence="1" key="1">
    <citation type="submission" date="2020-03" db="EMBL/GenBank/DDBJ databases">
        <title>Ferranicluibacter endophyticum gen. nov., sp. nov., a new genus isolated from Rubus ulmifolius Schott. stem.</title>
        <authorList>
            <person name="Roca-Couso R."/>
            <person name="Flores-Felix J.D."/>
            <person name="Igual J.M."/>
            <person name="Rivas R."/>
        </authorList>
    </citation>
    <scope>NUCLEOTIDE SEQUENCE</scope>
    <source>
        <strain evidence="1">CRRU44</strain>
    </source>
</reference>
<gene>
    <name evidence="1" type="ORF">G8E10_23060</name>
</gene>
<dbReference type="RefSeq" id="WP_167130826.1">
    <property type="nucleotide sequence ID" value="NZ_JAANCM010000016.1"/>
</dbReference>
<dbReference type="EMBL" id="JAANCM010000016">
    <property type="protein sequence ID" value="NHT78587.1"/>
    <property type="molecule type" value="Genomic_DNA"/>
</dbReference>
<keyword evidence="2" id="KW-1185">Reference proteome</keyword>
<organism evidence="1 2">
    <name type="scientific">Ferranicluibacter rubi</name>
    <dbReference type="NCBI Taxonomy" id="2715133"/>
    <lineage>
        <taxon>Bacteria</taxon>
        <taxon>Pseudomonadati</taxon>
        <taxon>Pseudomonadota</taxon>
        <taxon>Alphaproteobacteria</taxon>
        <taxon>Hyphomicrobiales</taxon>
        <taxon>Rhizobiaceae</taxon>
        <taxon>Ferranicluibacter</taxon>
    </lineage>
</organism>
<dbReference type="AlphaFoldDB" id="A0AA44CEX6"/>
<evidence type="ECO:0000313" key="1">
    <source>
        <dbReference type="EMBL" id="NHT78587.1"/>
    </source>
</evidence>
<protein>
    <submittedName>
        <fullName evidence="1">Uncharacterized protein</fullName>
    </submittedName>
</protein>
<name>A0AA44CEX6_9HYPH</name>
<comment type="caution">
    <text evidence="1">The sequence shown here is derived from an EMBL/GenBank/DDBJ whole genome shotgun (WGS) entry which is preliminary data.</text>
</comment>
<sequence>MITTTSDWFFIMISDYVVKEFQVQTLVAKAVLHDRRHGIKESFDAMLGFEAAACVLKGFGIKRC</sequence>
<dbReference type="Proteomes" id="UP001155840">
    <property type="component" value="Unassembled WGS sequence"/>
</dbReference>
<evidence type="ECO:0000313" key="2">
    <source>
        <dbReference type="Proteomes" id="UP001155840"/>
    </source>
</evidence>
<accession>A0AA44CEX6</accession>
<proteinExistence type="predicted"/>